<sequence length="457" mass="49872">MTLFYSGTLQEGIALAVQEAKAVVCFARGCYLSPRHHEIDRLGPGTAWLIDLDTDDTEISSTWEDDYFSDPEIAQALPDKAITLRLNSGTQEAGFLTSFCPISSYPTVVVIKNGTLQEFITSEVSKEDFLSRLKVALEGKYAPPVAQQSQTSAPSTSNDTTTTSPTPPATASSPPPIPTQQPVSQPTRRPSRPQAQPQSEQSSSSSKHLPRKEDKAEKPKPKQEKPRQEPKPRTPAKPAATKTTKQPKEEPKQQPAVPKGPPKEYRLQVRLFDGSSVRSTFTPKQTIGKEVRSWLDQQQQMTDENRPYNLKHILTPLPSRTLSVGEESQTLEELGLGSTANLVMVPVQSFTSAYSAAGSSLPVRGISAVYNTAYSVASTTASFFGSFVGYGQNPPPPPSESEPSSSSTSAPNSSRNRRPSGPNIRTLHDQPNDGRDSQFYNGNQLNFEPRNQDGNSR</sequence>
<feature type="compositionally biased region" description="Low complexity" evidence="6">
    <location>
        <begin position="143"/>
        <end position="164"/>
    </location>
</feature>
<evidence type="ECO:0000313" key="8">
    <source>
        <dbReference type="EMBL" id="KAJ5397120.1"/>
    </source>
</evidence>
<dbReference type="InterPro" id="IPR029071">
    <property type="entry name" value="Ubiquitin-like_domsf"/>
</dbReference>
<evidence type="ECO:0000256" key="4">
    <source>
        <dbReference type="ARBA" id="ARBA00041575"/>
    </source>
</evidence>
<keyword evidence="9" id="KW-1185">Reference proteome</keyword>
<dbReference type="PANTHER" id="PTHR46424">
    <property type="entry name" value="UBX DOMAIN-CONTAINING PROTEIN 4"/>
    <property type="match status" value="1"/>
</dbReference>
<evidence type="ECO:0000313" key="9">
    <source>
        <dbReference type="Proteomes" id="UP001147747"/>
    </source>
</evidence>
<dbReference type="SMART" id="SM00166">
    <property type="entry name" value="UBX"/>
    <property type="match status" value="1"/>
</dbReference>
<dbReference type="Pfam" id="PF23187">
    <property type="entry name" value="UBX7_N"/>
    <property type="match status" value="1"/>
</dbReference>
<reference evidence="8" key="1">
    <citation type="submission" date="2022-12" db="EMBL/GenBank/DDBJ databases">
        <authorList>
            <person name="Petersen C."/>
        </authorList>
    </citation>
    <scope>NUCLEOTIDE SEQUENCE</scope>
    <source>
        <strain evidence="8">IBT 29677</strain>
    </source>
</reference>
<evidence type="ECO:0000256" key="5">
    <source>
        <dbReference type="ARBA" id="ARBA00046062"/>
    </source>
</evidence>
<comment type="caution">
    <text evidence="8">The sequence shown here is derived from an EMBL/GenBank/DDBJ whole genome shotgun (WGS) entry which is preliminary data.</text>
</comment>
<gene>
    <name evidence="8" type="ORF">N7509_005233</name>
</gene>
<dbReference type="GeneID" id="81368850"/>
<evidence type="ECO:0000256" key="2">
    <source>
        <dbReference type="ARBA" id="ARBA00023230"/>
    </source>
</evidence>
<evidence type="ECO:0000259" key="7">
    <source>
        <dbReference type="PROSITE" id="PS50033"/>
    </source>
</evidence>
<dbReference type="InterPro" id="IPR001012">
    <property type="entry name" value="UBX_dom"/>
</dbReference>
<proteinExistence type="predicted"/>
<organism evidence="8 9">
    <name type="scientific">Penicillium cosmopolitanum</name>
    <dbReference type="NCBI Taxonomy" id="1131564"/>
    <lineage>
        <taxon>Eukaryota</taxon>
        <taxon>Fungi</taxon>
        <taxon>Dikarya</taxon>
        <taxon>Ascomycota</taxon>
        <taxon>Pezizomycotina</taxon>
        <taxon>Eurotiomycetes</taxon>
        <taxon>Eurotiomycetidae</taxon>
        <taxon>Eurotiales</taxon>
        <taxon>Aspergillaceae</taxon>
        <taxon>Penicillium</taxon>
    </lineage>
</organism>
<dbReference type="RefSeq" id="XP_056489172.1">
    <property type="nucleotide sequence ID" value="XM_056629870.1"/>
</dbReference>
<dbReference type="PANTHER" id="PTHR46424:SF1">
    <property type="entry name" value="UBX DOMAIN-CONTAINING PROTEIN 4"/>
    <property type="match status" value="1"/>
</dbReference>
<feature type="domain" description="UBX" evidence="7">
    <location>
        <begin position="266"/>
        <end position="344"/>
    </location>
</feature>
<feature type="region of interest" description="Disordered" evidence="6">
    <location>
        <begin position="392"/>
        <end position="457"/>
    </location>
</feature>
<dbReference type="Proteomes" id="UP001147747">
    <property type="component" value="Unassembled WGS sequence"/>
</dbReference>
<evidence type="ECO:0000256" key="1">
    <source>
        <dbReference type="ARBA" id="ARBA00004406"/>
    </source>
</evidence>
<name>A0A9W9W202_9EURO</name>
<feature type="compositionally biased region" description="Low complexity" evidence="6">
    <location>
        <begin position="180"/>
        <end position="206"/>
    </location>
</feature>
<dbReference type="GO" id="GO:0036503">
    <property type="term" value="P:ERAD pathway"/>
    <property type="evidence" value="ECO:0007669"/>
    <property type="project" value="TreeGrafter"/>
</dbReference>
<reference evidence="8" key="2">
    <citation type="journal article" date="2023" name="IMA Fungus">
        <title>Comparative genomic study of the Penicillium genus elucidates a diverse pangenome and 15 lateral gene transfer events.</title>
        <authorList>
            <person name="Petersen C."/>
            <person name="Sorensen T."/>
            <person name="Nielsen M.R."/>
            <person name="Sondergaard T.E."/>
            <person name="Sorensen J.L."/>
            <person name="Fitzpatrick D.A."/>
            <person name="Frisvad J.C."/>
            <person name="Nielsen K.L."/>
        </authorList>
    </citation>
    <scope>NUCLEOTIDE SEQUENCE</scope>
    <source>
        <strain evidence="8">IBT 29677</strain>
    </source>
</reference>
<dbReference type="GO" id="GO:0006986">
    <property type="term" value="P:response to unfolded protein"/>
    <property type="evidence" value="ECO:0007669"/>
    <property type="project" value="UniProtKB-KW"/>
</dbReference>
<comment type="subunit">
    <text evidence="3">Directly interacts with VCP. Interacts with UBQLN1. Forms a complex with VCP and UBQLN1.</text>
</comment>
<keyword evidence="2" id="KW-0834">Unfolded protein response</keyword>
<comment type="subcellular location">
    <subcellularLocation>
        <location evidence="1">Endoplasmic reticulum membrane</location>
        <topology evidence="1">Peripheral membrane protein</topology>
    </subcellularLocation>
</comment>
<dbReference type="Gene3D" id="3.40.30.10">
    <property type="entry name" value="Glutaredoxin"/>
    <property type="match status" value="1"/>
</dbReference>
<dbReference type="CDD" id="cd01767">
    <property type="entry name" value="UBX"/>
    <property type="match status" value="1"/>
</dbReference>
<dbReference type="SUPFAM" id="SSF52833">
    <property type="entry name" value="Thioredoxin-like"/>
    <property type="match status" value="1"/>
</dbReference>
<dbReference type="GO" id="GO:0005789">
    <property type="term" value="C:endoplasmic reticulum membrane"/>
    <property type="evidence" value="ECO:0007669"/>
    <property type="project" value="UniProtKB-SubCell"/>
</dbReference>
<comment type="function">
    <text evidence="5">Involved in endoplasmic reticulum-associated protein degradation (ERAD). Acts as a platform to recruit both UBQLN1 and VCP to the ER during ERAD.</text>
</comment>
<feature type="compositionally biased region" description="Pro residues" evidence="6">
    <location>
        <begin position="165"/>
        <end position="179"/>
    </location>
</feature>
<dbReference type="OrthoDB" id="2445133at2759"/>
<dbReference type="Gene3D" id="3.10.20.90">
    <property type="entry name" value="Phosphatidylinositol 3-kinase Catalytic Subunit, Chain A, domain 1"/>
    <property type="match status" value="1"/>
</dbReference>
<feature type="compositionally biased region" description="Basic and acidic residues" evidence="6">
    <location>
        <begin position="426"/>
        <end position="436"/>
    </location>
</feature>
<dbReference type="Pfam" id="PF00789">
    <property type="entry name" value="UBX"/>
    <property type="match status" value="1"/>
</dbReference>
<dbReference type="InterPro" id="IPR036249">
    <property type="entry name" value="Thioredoxin-like_sf"/>
</dbReference>
<feature type="compositionally biased region" description="Low complexity" evidence="6">
    <location>
        <begin position="401"/>
        <end position="425"/>
    </location>
</feature>
<dbReference type="EMBL" id="JAPZBU010000006">
    <property type="protein sequence ID" value="KAJ5397120.1"/>
    <property type="molecule type" value="Genomic_DNA"/>
</dbReference>
<dbReference type="SUPFAM" id="SSF54236">
    <property type="entry name" value="Ubiquitin-like"/>
    <property type="match status" value="1"/>
</dbReference>
<evidence type="ECO:0000256" key="3">
    <source>
        <dbReference type="ARBA" id="ARBA00038812"/>
    </source>
</evidence>
<dbReference type="AlphaFoldDB" id="A0A9W9W202"/>
<accession>A0A9W9W202</accession>
<feature type="region of interest" description="Disordered" evidence="6">
    <location>
        <begin position="143"/>
        <end position="264"/>
    </location>
</feature>
<dbReference type="PROSITE" id="PS50033">
    <property type="entry name" value="UBX"/>
    <property type="match status" value="1"/>
</dbReference>
<protein>
    <recommendedName>
        <fullName evidence="4">UBX domain-containing protein 2</fullName>
    </recommendedName>
</protein>
<feature type="compositionally biased region" description="Basic and acidic residues" evidence="6">
    <location>
        <begin position="211"/>
        <end position="232"/>
    </location>
</feature>
<evidence type="ECO:0000256" key="6">
    <source>
        <dbReference type="SAM" id="MobiDB-lite"/>
    </source>
</evidence>